<sequence length="624" mass="67440">MYGHDKNDVDEREARDGGGRPAAPADRGGFSRRDFLRGGLAGVGAVAGAAVAGNSLAQKPGGMAPLHGRYGAAEATVPGRRILLKGGIVLTLDKKVGDFEVADVLIEGKKIVAVGPNLKAEAQTIDCSGTIVMPGFISTHHHQYESLLRSLTTDVLHIRNIPTDAEQPKAVWPLETYTTVVQQIWTPGRIPNPAGGGTPVWDLGRPPYDPEDCYLAELLASLSQITQGITTSTDTSQSSHTPAYTDAMIRGLMDSGQRAVFAYSPGTDRSAQFPDQPYEWPGRSGDTSFGLGRLAKKYFSSRDQLVTLGAWASWKPVVDPRMKQEQNYTGWQLAREFGALINNHAAHGQMVKDMAADPRNGTDWSDVTLVHCNLWQDEPVAQIGVNNVTSRAWQILSERGGHASISPLIEMQMRHGMPPFQLCLNYGILPSLSPDIEANMTANPFSLMRSAYTLQRGLANDLVYLLSDPNQLSVPQLVTSRQVIEMMTVAGAAGSGLLDKVGTLTPGKEADIVILDANTINTAPMNNVPGTIVTLMESRNVRDVLIAGKVVYRNGKLVGWDVGKLVRDINKARDRILARINGPALVGSIPKGLNSQSDPYRPNFLGSNGYHGQNKTAPEYVLRP</sequence>
<dbReference type="SUPFAM" id="SSF51556">
    <property type="entry name" value="Metallo-dependent hydrolases"/>
    <property type="match status" value="1"/>
</dbReference>
<feature type="compositionally biased region" description="Basic and acidic residues" evidence="2">
    <location>
        <begin position="1"/>
        <end position="18"/>
    </location>
</feature>
<dbReference type="RefSeq" id="WP_340526340.1">
    <property type="nucleotide sequence ID" value="NZ_FMSH01000261.1"/>
</dbReference>
<comment type="similarity">
    <text evidence="1">Belongs to the metallo-dependent hydrolases superfamily. ATZ/TRZ family.</text>
</comment>
<dbReference type="InterPro" id="IPR050287">
    <property type="entry name" value="MTA/SAH_deaminase"/>
</dbReference>
<dbReference type="EMBL" id="FMSH01000261">
    <property type="protein sequence ID" value="SCU76683.1"/>
    <property type="molecule type" value="Genomic_DNA"/>
</dbReference>
<dbReference type="PROSITE" id="PS51318">
    <property type="entry name" value="TAT"/>
    <property type="match status" value="1"/>
</dbReference>
<dbReference type="PANTHER" id="PTHR43794:SF5">
    <property type="entry name" value="CHLOROHYDROLASE FAMILY PROTEIN"/>
    <property type="match status" value="1"/>
</dbReference>
<dbReference type="PANTHER" id="PTHR43794">
    <property type="entry name" value="AMINOHYDROLASE SSNA-RELATED"/>
    <property type="match status" value="1"/>
</dbReference>
<feature type="domain" description="Amidohydrolase-related" evidence="3">
    <location>
        <begin position="131"/>
        <end position="551"/>
    </location>
</feature>
<dbReference type="Gene3D" id="3.20.20.140">
    <property type="entry name" value="Metal-dependent hydrolases"/>
    <property type="match status" value="2"/>
</dbReference>
<dbReference type="InterPro" id="IPR006311">
    <property type="entry name" value="TAT_signal"/>
</dbReference>
<proteinExistence type="inferred from homology"/>
<evidence type="ECO:0000313" key="4">
    <source>
        <dbReference type="EMBL" id="SCU76683.1"/>
    </source>
</evidence>
<gene>
    <name evidence="4" type="ORF">CNECB9_3330003</name>
</gene>
<protein>
    <recommendedName>
        <fullName evidence="3">Amidohydrolase-related domain-containing protein</fullName>
    </recommendedName>
</protein>
<reference evidence="4" key="1">
    <citation type="submission" date="2016-09" db="EMBL/GenBank/DDBJ databases">
        <authorList>
            <person name="Capua I."/>
            <person name="De Benedictis P."/>
            <person name="Joannis T."/>
            <person name="Lombin L.H."/>
            <person name="Cattoli G."/>
        </authorList>
    </citation>
    <scope>NUCLEOTIDE SEQUENCE</scope>
    <source>
        <strain evidence="4">B9</strain>
    </source>
</reference>
<feature type="region of interest" description="Disordered" evidence="2">
    <location>
        <begin position="1"/>
        <end position="30"/>
    </location>
</feature>
<dbReference type="Gene3D" id="2.30.40.10">
    <property type="entry name" value="Urease, subunit C, domain 1"/>
    <property type="match status" value="2"/>
</dbReference>
<dbReference type="InterPro" id="IPR006680">
    <property type="entry name" value="Amidohydro-rel"/>
</dbReference>
<evidence type="ECO:0000259" key="3">
    <source>
        <dbReference type="Pfam" id="PF01979"/>
    </source>
</evidence>
<evidence type="ECO:0000256" key="2">
    <source>
        <dbReference type="SAM" id="MobiDB-lite"/>
    </source>
</evidence>
<dbReference type="InterPro" id="IPR011059">
    <property type="entry name" value="Metal-dep_hydrolase_composite"/>
</dbReference>
<dbReference type="SUPFAM" id="SSF51338">
    <property type="entry name" value="Composite domain of metallo-dependent hydrolases"/>
    <property type="match status" value="1"/>
</dbReference>
<organism evidence="4">
    <name type="scientific">Cupriavidus necator</name>
    <name type="common">Alcaligenes eutrophus</name>
    <name type="synonym">Ralstonia eutropha</name>
    <dbReference type="NCBI Taxonomy" id="106590"/>
    <lineage>
        <taxon>Bacteria</taxon>
        <taxon>Pseudomonadati</taxon>
        <taxon>Pseudomonadota</taxon>
        <taxon>Betaproteobacteria</taxon>
        <taxon>Burkholderiales</taxon>
        <taxon>Burkholderiaceae</taxon>
        <taxon>Cupriavidus</taxon>
    </lineage>
</organism>
<accession>A0A1K0IH28</accession>
<name>A0A1K0IH28_CUPNE</name>
<dbReference type="Pfam" id="PF01979">
    <property type="entry name" value="Amidohydro_1"/>
    <property type="match status" value="1"/>
</dbReference>
<evidence type="ECO:0000256" key="1">
    <source>
        <dbReference type="ARBA" id="ARBA00006745"/>
    </source>
</evidence>
<dbReference type="AlphaFoldDB" id="A0A1K0IH28"/>
<feature type="region of interest" description="Disordered" evidence="2">
    <location>
        <begin position="591"/>
        <end position="624"/>
    </location>
</feature>
<dbReference type="InterPro" id="IPR032466">
    <property type="entry name" value="Metal_Hydrolase"/>
</dbReference>
<dbReference type="GO" id="GO:0016810">
    <property type="term" value="F:hydrolase activity, acting on carbon-nitrogen (but not peptide) bonds"/>
    <property type="evidence" value="ECO:0007669"/>
    <property type="project" value="InterPro"/>
</dbReference>